<evidence type="ECO:0000259" key="1">
    <source>
        <dbReference type="Pfam" id="PF01402"/>
    </source>
</evidence>
<dbReference type="GO" id="GO:0006355">
    <property type="term" value="P:regulation of DNA-templated transcription"/>
    <property type="evidence" value="ECO:0007669"/>
    <property type="project" value="InterPro"/>
</dbReference>
<dbReference type="AlphaFoldDB" id="A0A7J3SNW6"/>
<dbReference type="Pfam" id="PF01402">
    <property type="entry name" value="RHH_1"/>
    <property type="match status" value="1"/>
</dbReference>
<proteinExistence type="predicted"/>
<evidence type="ECO:0000313" key="2">
    <source>
        <dbReference type="EMBL" id="HGZ60569.1"/>
    </source>
</evidence>
<dbReference type="CDD" id="cd22231">
    <property type="entry name" value="RHH_NikR_HicB-like"/>
    <property type="match status" value="1"/>
</dbReference>
<feature type="domain" description="Ribbon-helix-helix protein CopG" evidence="1">
    <location>
        <begin position="2"/>
        <end position="40"/>
    </location>
</feature>
<accession>A0A7J3SNW6</accession>
<dbReference type="InterPro" id="IPR010985">
    <property type="entry name" value="Ribbon_hlx_hlx"/>
</dbReference>
<dbReference type="Gene3D" id="1.10.1220.10">
    <property type="entry name" value="Met repressor-like"/>
    <property type="match status" value="1"/>
</dbReference>
<gene>
    <name evidence="2" type="ORF">ENW83_05150</name>
</gene>
<dbReference type="SUPFAM" id="SSF47598">
    <property type="entry name" value="Ribbon-helix-helix"/>
    <property type="match status" value="1"/>
</dbReference>
<comment type="caution">
    <text evidence="2">The sequence shown here is derived from an EMBL/GenBank/DDBJ whole genome shotgun (WGS) entry which is preliminary data.</text>
</comment>
<sequence>MKIITFKIDEELLERIDLLAQETGTNRSDIIRKAIILYINKMEKESSIKKPRIKIIKDNE</sequence>
<dbReference type="InterPro" id="IPR002145">
    <property type="entry name" value="CopG"/>
</dbReference>
<dbReference type="InterPro" id="IPR013321">
    <property type="entry name" value="Arc_rbn_hlx_hlx"/>
</dbReference>
<dbReference type="EMBL" id="DTLS01000149">
    <property type="protein sequence ID" value="HGZ60569.1"/>
    <property type="molecule type" value="Genomic_DNA"/>
</dbReference>
<reference evidence="2" key="1">
    <citation type="journal article" date="2020" name="mSystems">
        <title>Genome- and Community-Level Interaction Insights into Carbon Utilization and Element Cycling Functions of Hydrothermarchaeota in Hydrothermal Sediment.</title>
        <authorList>
            <person name="Zhou Z."/>
            <person name="Liu Y."/>
            <person name="Xu W."/>
            <person name="Pan J."/>
            <person name="Luo Z.H."/>
            <person name="Li M."/>
        </authorList>
    </citation>
    <scope>NUCLEOTIDE SEQUENCE [LARGE SCALE GENOMIC DNA]</scope>
    <source>
        <strain evidence="2">SpSt-885</strain>
    </source>
</reference>
<protein>
    <submittedName>
        <fullName evidence="2">Ribbon-helix-helix protein, CopG family</fullName>
    </submittedName>
</protein>
<name>A0A7J3SNW6_9CREN</name>
<organism evidence="2">
    <name type="scientific">Fervidicoccus fontis</name>
    <dbReference type="NCBI Taxonomy" id="683846"/>
    <lineage>
        <taxon>Archaea</taxon>
        <taxon>Thermoproteota</taxon>
        <taxon>Thermoprotei</taxon>
        <taxon>Fervidicoccales</taxon>
        <taxon>Fervidicoccaceae</taxon>
        <taxon>Fervidicoccus</taxon>
    </lineage>
</organism>